<comment type="caution">
    <text evidence="2">The sequence shown here is derived from an EMBL/GenBank/DDBJ whole genome shotgun (WGS) entry which is preliminary data.</text>
</comment>
<dbReference type="EMBL" id="SNYF01000005">
    <property type="protein sequence ID" value="TDQ18329.1"/>
    <property type="molecule type" value="Genomic_DNA"/>
</dbReference>
<evidence type="ECO:0000313" key="2">
    <source>
        <dbReference type="EMBL" id="TDQ18329.1"/>
    </source>
</evidence>
<dbReference type="AlphaFoldDB" id="A0A4R6T813"/>
<gene>
    <name evidence="2" type="ORF">DFQ04_0128</name>
</gene>
<feature type="coiled-coil region" evidence="1">
    <location>
        <begin position="8"/>
        <end position="84"/>
    </location>
</feature>
<sequence>MKTLPESYLLFREELKKAQLEKEKLKQEYEEKLQEVNRELSRLKEQIQSQQDMMRTTLDYASNLEKMLCEYQGQIKQAQELSKKSFF</sequence>
<protein>
    <submittedName>
        <fullName evidence="2">Uncharacterized protein</fullName>
    </submittedName>
</protein>
<dbReference type="OrthoDB" id="839729at2"/>
<evidence type="ECO:0000256" key="1">
    <source>
        <dbReference type="SAM" id="Coils"/>
    </source>
</evidence>
<evidence type="ECO:0000313" key="3">
    <source>
        <dbReference type="Proteomes" id="UP000294535"/>
    </source>
</evidence>
<keyword evidence="1" id="KW-0175">Coiled coil</keyword>
<name>A0A4R6T813_9BACT</name>
<accession>A0A4R6T813</accession>
<organism evidence="2 3">
    <name type="scientific">Algoriphagus boseongensis</name>
    <dbReference type="NCBI Taxonomy" id="1442587"/>
    <lineage>
        <taxon>Bacteria</taxon>
        <taxon>Pseudomonadati</taxon>
        <taxon>Bacteroidota</taxon>
        <taxon>Cytophagia</taxon>
        <taxon>Cytophagales</taxon>
        <taxon>Cyclobacteriaceae</taxon>
        <taxon>Algoriphagus</taxon>
    </lineage>
</organism>
<dbReference type="RefSeq" id="WP_133551664.1">
    <property type="nucleotide sequence ID" value="NZ_SNYF01000005.1"/>
</dbReference>
<reference evidence="2 3" key="1">
    <citation type="submission" date="2019-03" db="EMBL/GenBank/DDBJ databases">
        <title>Genomic Encyclopedia of Type Strains, Phase III (KMG-III): the genomes of soil and plant-associated and newly described type strains.</title>
        <authorList>
            <person name="Whitman W."/>
        </authorList>
    </citation>
    <scope>NUCLEOTIDE SEQUENCE [LARGE SCALE GENOMIC DNA]</scope>
    <source>
        <strain evidence="2 3">CECT 8446</strain>
    </source>
</reference>
<proteinExistence type="predicted"/>
<keyword evidence="3" id="KW-1185">Reference proteome</keyword>
<dbReference type="Proteomes" id="UP000294535">
    <property type="component" value="Unassembled WGS sequence"/>
</dbReference>